<evidence type="ECO:0000256" key="1">
    <source>
        <dbReference type="SAM" id="MobiDB-lite"/>
    </source>
</evidence>
<evidence type="ECO:0000313" key="3">
    <source>
        <dbReference type="Proteomes" id="UP000279236"/>
    </source>
</evidence>
<proteinExistence type="predicted"/>
<feature type="compositionally biased region" description="Acidic residues" evidence="1">
    <location>
        <begin position="401"/>
        <end position="413"/>
    </location>
</feature>
<dbReference type="AlphaFoldDB" id="A0A427XSA6"/>
<dbReference type="RefSeq" id="XP_028476096.1">
    <property type="nucleotide sequence ID" value="XM_028623163.1"/>
</dbReference>
<dbReference type="GeneID" id="39592363"/>
<evidence type="ECO:0000313" key="2">
    <source>
        <dbReference type="EMBL" id="RSH81641.1"/>
    </source>
</evidence>
<feature type="compositionally biased region" description="Low complexity" evidence="1">
    <location>
        <begin position="69"/>
        <end position="81"/>
    </location>
</feature>
<feature type="region of interest" description="Disordered" evidence="1">
    <location>
        <begin position="1"/>
        <end position="260"/>
    </location>
</feature>
<name>A0A427XSA6_9TREE</name>
<feature type="compositionally biased region" description="Basic residues" evidence="1">
    <location>
        <begin position="380"/>
        <end position="391"/>
    </location>
</feature>
<feature type="compositionally biased region" description="Low complexity" evidence="1">
    <location>
        <begin position="30"/>
        <end position="47"/>
    </location>
</feature>
<feature type="compositionally biased region" description="Basic and acidic residues" evidence="1">
    <location>
        <begin position="198"/>
        <end position="232"/>
    </location>
</feature>
<reference evidence="2 3" key="1">
    <citation type="submission" date="2018-11" db="EMBL/GenBank/DDBJ databases">
        <title>Genome sequence of Apiotrichum porosum DSM 27194.</title>
        <authorList>
            <person name="Aliyu H."/>
            <person name="Gorte O."/>
            <person name="Ochsenreither K."/>
        </authorList>
    </citation>
    <scope>NUCLEOTIDE SEQUENCE [LARGE SCALE GENOMIC DNA]</scope>
    <source>
        <strain evidence="2 3">DSM 27194</strain>
    </source>
</reference>
<sequence>MAEVAVSPTPKHERRRSLLDRVTWNHRRSSSLSTPSPLAPGPAKAQAPTPPPPQGVASPRSPPPPPPVAAAGTPAPIAGLPQPVAAPTPSAAGSRATSVHLPDNVSVGSSARSGPRTGSGSKGKKLLRKKKGVHWAGDPGEPASPPPVFLDKEKRPSRWRTMLGGNSHKHEDQVIDGVVHHAPKLKPPKPSRSSLKQAKAEAKAEAKAAAAEEKEKAKAKGKGKDSGKENGKDAAANGNGNGKPKDGRASPTPSNHSWKHHESYFPEYERIAPVPKTNYYEFGPGPLIYNVPGAEAARLAAAAKVGQDISVHYPVLPRFEDYVKAGGKDWRKTQWGDEGWTGFGYAGEKLPNPAGETFGAPMPEAVKIDYPVPAGEQGGKKKKKKNNKKKGGAGGGGGADDGGDDDDDDDDDK</sequence>
<dbReference type="Proteomes" id="UP000279236">
    <property type="component" value="Unassembled WGS sequence"/>
</dbReference>
<dbReference type="OrthoDB" id="2596588at2759"/>
<feature type="compositionally biased region" description="Pro residues" evidence="1">
    <location>
        <begin position="48"/>
        <end position="68"/>
    </location>
</feature>
<feature type="compositionally biased region" description="Basic residues" evidence="1">
    <location>
        <begin position="122"/>
        <end position="133"/>
    </location>
</feature>
<accession>A0A427XSA6</accession>
<gene>
    <name evidence="2" type="ORF">EHS24_007820</name>
</gene>
<feature type="region of interest" description="Disordered" evidence="1">
    <location>
        <begin position="354"/>
        <end position="413"/>
    </location>
</feature>
<dbReference type="EMBL" id="RSCE01000006">
    <property type="protein sequence ID" value="RSH81641.1"/>
    <property type="molecule type" value="Genomic_DNA"/>
</dbReference>
<comment type="caution">
    <text evidence="2">The sequence shown here is derived from an EMBL/GenBank/DDBJ whole genome shotgun (WGS) entry which is preliminary data.</text>
</comment>
<organism evidence="2 3">
    <name type="scientific">Apiotrichum porosum</name>
    <dbReference type="NCBI Taxonomy" id="105984"/>
    <lineage>
        <taxon>Eukaryota</taxon>
        <taxon>Fungi</taxon>
        <taxon>Dikarya</taxon>
        <taxon>Basidiomycota</taxon>
        <taxon>Agaricomycotina</taxon>
        <taxon>Tremellomycetes</taxon>
        <taxon>Trichosporonales</taxon>
        <taxon>Trichosporonaceae</taxon>
        <taxon>Apiotrichum</taxon>
    </lineage>
</organism>
<dbReference type="STRING" id="105984.A0A427XSA6"/>
<keyword evidence="3" id="KW-1185">Reference proteome</keyword>
<protein>
    <submittedName>
        <fullName evidence="2">Uncharacterized protein</fullName>
    </submittedName>
</protein>